<dbReference type="InterPro" id="IPR011356">
    <property type="entry name" value="Leucine_aapep/pepB"/>
</dbReference>
<evidence type="ECO:0000313" key="6">
    <source>
        <dbReference type="EMBL" id="KAF0735519.1"/>
    </source>
</evidence>
<dbReference type="Gene3D" id="3.40.630.10">
    <property type="entry name" value="Zn peptidases"/>
    <property type="match status" value="1"/>
</dbReference>
<dbReference type="InterPro" id="IPR041417">
    <property type="entry name" value="NPEPL1_N"/>
</dbReference>
<evidence type="ECO:0000256" key="2">
    <source>
        <dbReference type="ARBA" id="ARBA00022438"/>
    </source>
</evidence>
<dbReference type="Pfam" id="PF18295">
    <property type="entry name" value="Pdase_M17_N2"/>
    <property type="match status" value="1"/>
</dbReference>
<keyword evidence="7" id="KW-1185">Reference proteome</keyword>
<dbReference type="Gene3D" id="3.40.50.10590">
    <property type="entry name" value="Zn-dependent exopeptidases"/>
    <property type="match status" value="1"/>
</dbReference>
<feature type="domain" description="Cytosol aminopeptidase" evidence="5">
    <location>
        <begin position="362"/>
        <end position="369"/>
    </location>
</feature>
<dbReference type="CDD" id="cd00433">
    <property type="entry name" value="Peptidase_M17"/>
    <property type="match status" value="1"/>
</dbReference>
<dbReference type="GO" id="GO:0070006">
    <property type="term" value="F:metalloaminopeptidase activity"/>
    <property type="evidence" value="ECO:0007669"/>
    <property type="project" value="InterPro"/>
</dbReference>
<dbReference type="GO" id="GO:0005737">
    <property type="term" value="C:cytoplasm"/>
    <property type="evidence" value="ECO:0007669"/>
    <property type="project" value="InterPro"/>
</dbReference>
<evidence type="ECO:0000259" key="5">
    <source>
        <dbReference type="PROSITE" id="PS00631"/>
    </source>
</evidence>
<name>A0A6G0X6A7_9STRA</name>
<dbReference type="PANTHER" id="PTHR11963">
    <property type="entry name" value="LEUCINE AMINOPEPTIDASE-RELATED"/>
    <property type="match status" value="1"/>
</dbReference>
<dbReference type="VEuPathDB" id="FungiDB:AeMF1_002199"/>
<organism evidence="6 7">
    <name type="scientific">Aphanomyces euteiches</name>
    <dbReference type="NCBI Taxonomy" id="100861"/>
    <lineage>
        <taxon>Eukaryota</taxon>
        <taxon>Sar</taxon>
        <taxon>Stramenopiles</taxon>
        <taxon>Oomycota</taxon>
        <taxon>Saprolegniomycetes</taxon>
        <taxon>Saprolegniales</taxon>
        <taxon>Verrucalvaceae</taxon>
        <taxon>Aphanomyces</taxon>
    </lineage>
</organism>
<evidence type="ECO:0000256" key="4">
    <source>
        <dbReference type="ARBA" id="ARBA00022801"/>
    </source>
</evidence>
<dbReference type="GO" id="GO:0006508">
    <property type="term" value="P:proteolysis"/>
    <property type="evidence" value="ECO:0007669"/>
    <property type="project" value="UniProtKB-KW"/>
</dbReference>
<proteinExistence type="inferred from homology"/>
<sequence>MVRYVATVEKLAPGDALPKVIVIGTKETPALELAQRVLTHLNHGAALAPSAAALLVHAVKELSPGTDSAASKHLYIPVGESLVSVVLAHLPTAVARHNTLARPHAISSLIKANVSSKTTTVVALALPEPAKTVLAGGVAVAKGIRTYYNSKTSLPQSGIILDGSNTAVKVDDVVVVYDHEVDAVTVAVLNVTANGIHLAQRLIDAPPNQLNTDTFLAEARAVAARVHAEITVIRGEELRERGFGGIYGVGQAAAHPPALVILSHVPSSASKTDKSVTLVGKGIVYDTGGLSLKPSNFMVGMKQDMGGAAGLLGAFEAAVAAGQSKRPLNVVLCLAENAVGPLATRPDDVHTLYSGKTVEINNTDAEGRLVLGDGVAYAVKHLNPQVILDMATLTGAQGIATGDKHAAVVSNDAQLESWLVAAGKASGDLVHPMPYVPEFFRSEFKSEIADMKNTAANRFNAGVINAGQFIANHLGDFETTGQWAHVDMAFPVKDGERATGFGVGLVQALLSSIP</sequence>
<dbReference type="PROSITE" id="PS00631">
    <property type="entry name" value="CYTOSOL_AP"/>
    <property type="match status" value="1"/>
</dbReference>
<dbReference type="Proteomes" id="UP000481153">
    <property type="component" value="Unassembled WGS sequence"/>
</dbReference>
<keyword evidence="3" id="KW-0645">Protease</keyword>
<protein>
    <recommendedName>
        <fullName evidence="5">Cytosol aminopeptidase domain-containing protein</fullName>
    </recommendedName>
</protein>
<dbReference type="Pfam" id="PF00883">
    <property type="entry name" value="Peptidase_M17"/>
    <property type="match status" value="1"/>
</dbReference>
<comment type="caution">
    <text evidence="6">The sequence shown here is derived from an EMBL/GenBank/DDBJ whole genome shotgun (WGS) entry which is preliminary data.</text>
</comment>
<dbReference type="InterPro" id="IPR000819">
    <property type="entry name" value="Peptidase_M17_C"/>
</dbReference>
<dbReference type="GO" id="GO:0030145">
    <property type="term" value="F:manganese ion binding"/>
    <property type="evidence" value="ECO:0007669"/>
    <property type="project" value="InterPro"/>
</dbReference>
<evidence type="ECO:0000313" key="7">
    <source>
        <dbReference type="Proteomes" id="UP000481153"/>
    </source>
</evidence>
<dbReference type="AlphaFoldDB" id="A0A6G0X6A7"/>
<gene>
    <name evidence="6" type="ORF">Ae201684_007999</name>
</gene>
<dbReference type="PANTHER" id="PTHR11963:SF48">
    <property type="entry name" value="DIPEPTIDASE B, ISOFORM A"/>
    <property type="match status" value="1"/>
</dbReference>
<accession>A0A6G0X6A7</accession>
<evidence type="ECO:0000256" key="1">
    <source>
        <dbReference type="ARBA" id="ARBA00009528"/>
    </source>
</evidence>
<evidence type="ECO:0000256" key="3">
    <source>
        <dbReference type="ARBA" id="ARBA00022670"/>
    </source>
</evidence>
<dbReference type="SUPFAM" id="SSF53187">
    <property type="entry name" value="Zn-dependent exopeptidases"/>
    <property type="match status" value="1"/>
</dbReference>
<reference evidence="6 7" key="1">
    <citation type="submission" date="2019-07" db="EMBL/GenBank/DDBJ databases">
        <title>Genomics analysis of Aphanomyces spp. identifies a new class of oomycete effector associated with host adaptation.</title>
        <authorList>
            <person name="Gaulin E."/>
        </authorList>
    </citation>
    <scope>NUCLEOTIDE SEQUENCE [LARGE SCALE GENOMIC DNA]</scope>
    <source>
        <strain evidence="6 7">ATCC 201684</strain>
    </source>
</reference>
<keyword evidence="4" id="KW-0378">Hydrolase</keyword>
<dbReference type="EMBL" id="VJMJ01000095">
    <property type="protein sequence ID" value="KAF0735519.1"/>
    <property type="molecule type" value="Genomic_DNA"/>
</dbReference>
<comment type="similarity">
    <text evidence="1">Belongs to the peptidase M17 family.</text>
</comment>
<dbReference type="PRINTS" id="PR00481">
    <property type="entry name" value="LAMNOPPTDASE"/>
</dbReference>
<keyword evidence="2" id="KW-0031">Aminopeptidase</keyword>